<evidence type="ECO:0000313" key="2">
    <source>
        <dbReference type="Proteomes" id="UP001222027"/>
    </source>
</evidence>
<sequence length="91" mass="10191">MTATSYTLIRIDEQGLLMCSPLIRIGIVDGHELDDCLLIIYGFSIKFQLRQACESLGACKLRLFNSFLPELLSLLFVLDSLLHKLCGNALM</sequence>
<comment type="caution">
    <text evidence="1">The sequence shown here is derived from an EMBL/GenBank/DDBJ whole genome shotgun (WGS) entry which is preliminary data.</text>
</comment>
<gene>
    <name evidence="1" type="ORF">OPV22_016137</name>
</gene>
<evidence type="ECO:0000313" key="1">
    <source>
        <dbReference type="EMBL" id="KAJ8483652.1"/>
    </source>
</evidence>
<protein>
    <submittedName>
        <fullName evidence="1">Uncharacterized protein</fullName>
    </submittedName>
</protein>
<keyword evidence="2" id="KW-1185">Reference proteome</keyword>
<accession>A0AAV8QV37</accession>
<organism evidence="1 2">
    <name type="scientific">Ensete ventricosum</name>
    <name type="common">Abyssinian banana</name>
    <name type="synonym">Musa ensete</name>
    <dbReference type="NCBI Taxonomy" id="4639"/>
    <lineage>
        <taxon>Eukaryota</taxon>
        <taxon>Viridiplantae</taxon>
        <taxon>Streptophyta</taxon>
        <taxon>Embryophyta</taxon>
        <taxon>Tracheophyta</taxon>
        <taxon>Spermatophyta</taxon>
        <taxon>Magnoliopsida</taxon>
        <taxon>Liliopsida</taxon>
        <taxon>Zingiberales</taxon>
        <taxon>Musaceae</taxon>
        <taxon>Ensete</taxon>
    </lineage>
</organism>
<proteinExistence type="predicted"/>
<name>A0AAV8QV37_ENSVE</name>
<reference evidence="1 2" key="1">
    <citation type="submission" date="2022-12" db="EMBL/GenBank/DDBJ databases">
        <title>Chromosome-scale assembly of the Ensete ventricosum genome.</title>
        <authorList>
            <person name="Dussert Y."/>
            <person name="Stocks J."/>
            <person name="Wendawek A."/>
            <person name="Woldeyes F."/>
            <person name="Nichols R.A."/>
            <person name="Borrell J.S."/>
        </authorList>
    </citation>
    <scope>NUCLEOTIDE SEQUENCE [LARGE SCALE GENOMIC DNA]</scope>
    <source>
        <strain evidence="2">cv. Maze</strain>
        <tissue evidence="1">Seeds</tissue>
    </source>
</reference>
<dbReference type="AlphaFoldDB" id="A0AAV8QV37"/>
<dbReference type="Proteomes" id="UP001222027">
    <property type="component" value="Unassembled WGS sequence"/>
</dbReference>
<dbReference type="EMBL" id="JAQQAF010000005">
    <property type="protein sequence ID" value="KAJ8483652.1"/>
    <property type="molecule type" value="Genomic_DNA"/>
</dbReference>